<proteinExistence type="predicted"/>
<dbReference type="EMBL" id="JAAKZZ010000551">
    <property type="protein sequence ID" value="NGO72839.1"/>
    <property type="molecule type" value="Genomic_DNA"/>
</dbReference>
<dbReference type="Proteomes" id="UP000477722">
    <property type="component" value="Unassembled WGS sequence"/>
</dbReference>
<evidence type="ECO:0000313" key="1">
    <source>
        <dbReference type="EMBL" id="NGO72839.1"/>
    </source>
</evidence>
<comment type="caution">
    <text evidence="1">The sequence shown here is derived from an EMBL/GenBank/DDBJ whole genome shotgun (WGS) entry which is preliminary data.</text>
</comment>
<name>A0A6G4X5M5_9ACTN</name>
<evidence type="ECO:0000313" key="2">
    <source>
        <dbReference type="Proteomes" id="UP000477722"/>
    </source>
</evidence>
<keyword evidence="2" id="KW-1185">Reference proteome</keyword>
<dbReference type="RefSeq" id="WP_165302503.1">
    <property type="nucleotide sequence ID" value="NZ_JAAKZZ010000551.1"/>
</dbReference>
<reference evidence="1 2" key="1">
    <citation type="submission" date="2020-02" db="EMBL/GenBank/DDBJ databases">
        <title>Whole-genome analyses of novel actinobacteria.</title>
        <authorList>
            <person name="Sahin N."/>
            <person name="Tatar D."/>
        </authorList>
    </citation>
    <scope>NUCLEOTIDE SEQUENCE [LARGE SCALE GENOMIC DNA]</scope>
    <source>
        <strain evidence="1 2">SB3404</strain>
    </source>
</reference>
<protein>
    <submittedName>
        <fullName evidence="1">Uncharacterized protein</fullName>
    </submittedName>
</protein>
<accession>A0A6G4X5M5</accession>
<dbReference type="AlphaFoldDB" id="A0A6G4X5M5"/>
<sequence length="74" mass="7770">MAAPIIVHPPDAEGGWRVVAGGRTLGTAHHVYDLLDLLQEVGLEPADVHLDDPGLIEWRGGGAYSWEPGSGDSA</sequence>
<organism evidence="1 2">
    <name type="scientific">Streptomyces boncukensis</name>
    <dbReference type="NCBI Taxonomy" id="2711219"/>
    <lineage>
        <taxon>Bacteria</taxon>
        <taxon>Bacillati</taxon>
        <taxon>Actinomycetota</taxon>
        <taxon>Actinomycetes</taxon>
        <taxon>Kitasatosporales</taxon>
        <taxon>Streptomycetaceae</taxon>
        <taxon>Streptomyces</taxon>
    </lineage>
</organism>
<gene>
    <name evidence="1" type="ORF">G5C65_31765</name>
</gene>